<comment type="subcellular location">
    <subcellularLocation>
        <location evidence="1">Membrane</location>
        <topology evidence="1">Multi-pass membrane protein</topology>
    </subcellularLocation>
</comment>
<gene>
    <name evidence="7" type="ORF">CN497_15285</name>
</gene>
<feature type="transmembrane region" description="Helical" evidence="5">
    <location>
        <begin position="310"/>
        <end position="329"/>
    </location>
</feature>
<dbReference type="Pfam" id="PF04932">
    <property type="entry name" value="Wzy_C"/>
    <property type="match status" value="1"/>
</dbReference>
<keyword evidence="2 5" id="KW-0812">Transmembrane</keyword>
<evidence type="ECO:0000256" key="1">
    <source>
        <dbReference type="ARBA" id="ARBA00004141"/>
    </source>
</evidence>
<keyword evidence="3 5" id="KW-1133">Transmembrane helix</keyword>
<feature type="transmembrane region" description="Helical" evidence="5">
    <location>
        <begin position="341"/>
        <end position="360"/>
    </location>
</feature>
<reference evidence="7 8" key="1">
    <citation type="submission" date="2017-09" db="EMBL/GenBank/DDBJ databases">
        <title>Large-scale bioinformatics analysis of Bacillus genomes uncovers conserved roles of natural products in bacterial physiology.</title>
        <authorList>
            <consortium name="Agbiome Team Llc"/>
            <person name="Bleich R.M."/>
            <person name="Kirk G.J."/>
            <person name="Santa Maria K.C."/>
            <person name="Allen S.E."/>
            <person name="Farag S."/>
            <person name="Shank E.A."/>
            <person name="Bowers A."/>
        </authorList>
    </citation>
    <scope>NUCLEOTIDE SEQUENCE [LARGE SCALE GENOMIC DNA]</scope>
    <source>
        <strain evidence="7 8">AFS003013</strain>
    </source>
</reference>
<organism evidence="7 8">
    <name type="scientific">Priestia megaterium</name>
    <name type="common">Bacillus megaterium</name>
    <dbReference type="NCBI Taxonomy" id="1404"/>
    <lineage>
        <taxon>Bacteria</taxon>
        <taxon>Bacillati</taxon>
        <taxon>Bacillota</taxon>
        <taxon>Bacilli</taxon>
        <taxon>Bacillales</taxon>
        <taxon>Bacillaceae</taxon>
        <taxon>Priestia</taxon>
    </lineage>
</organism>
<dbReference type="GO" id="GO:0016020">
    <property type="term" value="C:membrane"/>
    <property type="evidence" value="ECO:0007669"/>
    <property type="project" value="UniProtKB-SubCell"/>
</dbReference>
<feature type="transmembrane region" description="Helical" evidence="5">
    <location>
        <begin position="160"/>
        <end position="178"/>
    </location>
</feature>
<dbReference type="PANTHER" id="PTHR37422">
    <property type="entry name" value="TEICHURONIC ACID BIOSYNTHESIS PROTEIN TUAE"/>
    <property type="match status" value="1"/>
</dbReference>
<feature type="transmembrane region" description="Helical" evidence="5">
    <location>
        <begin position="68"/>
        <end position="87"/>
    </location>
</feature>
<dbReference type="RefSeq" id="WP_098278320.1">
    <property type="nucleotide sequence ID" value="NZ_NTYW01000014.1"/>
</dbReference>
<dbReference type="Proteomes" id="UP000220341">
    <property type="component" value="Unassembled WGS sequence"/>
</dbReference>
<evidence type="ECO:0000313" key="7">
    <source>
        <dbReference type="EMBL" id="PES37223.1"/>
    </source>
</evidence>
<evidence type="ECO:0000256" key="3">
    <source>
        <dbReference type="ARBA" id="ARBA00022989"/>
    </source>
</evidence>
<protein>
    <recommendedName>
        <fullName evidence="6">O-antigen ligase-related domain-containing protein</fullName>
    </recommendedName>
</protein>
<feature type="transmembrane region" description="Helical" evidence="5">
    <location>
        <begin position="207"/>
        <end position="223"/>
    </location>
</feature>
<sequence length="382" mass="44016">MKYITVTENKNTNRFALITMSLIPNAYLLKSFLSIGFDFTVILYLLLYIFLLFTLINTKFKMQIKLTIFDLLFYFWLLVLFIGLFYSPFPMQGAYKISKLIFMAYSLTVFIRIYVKNYNEYIYLLKSILLSSLILSVIVTINFVSLGMPFGRFSFYGAHPIPLGMMGAISSLISLYLYSSKKINIWYLAVSFLLGLIIVLLSSSKGPVLSLVAGITFFLPTYFKDLKRSTLLTLVFITIFYFISQTEQFSSLTERFVETEGAQSTIERLELYENAKNYFYHNPILGSGVGVFKDYYPHNLFLEILGEGGVLLLLILILFICIIIYKYWVYILSPFRKIKPISLSLFTASFVVLLVSYTYVDLKIMFISIGLLTIENTINSKN</sequence>
<evidence type="ECO:0000313" key="8">
    <source>
        <dbReference type="Proteomes" id="UP000220341"/>
    </source>
</evidence>
<comment type="caution">
    <text evidence="7">The sequence shown here is derived from an EMBL/GenBank/DDBJ whole genome shotgun (WGS) entry which is preliminary data.</text>
</comment>
<feature type="transmembrane region" description="Helical" evidence="5">
    <location>
        <begin position="35"/>
        <end position="56"/>
    </location>
</feature>
<evidence type="ECO:0000256" key="4">
    <source>
        <dbReference type="ARBA" id="ARBA00023136"/>
    </source>
</evidence>
<accession>A0AAE5P5C5</accession>
<feature type="transmembrane region" description="Helical" evidence="5">
    <location>
        <begin position="230"/>
        <end position="246"/>
    </location>
</feature>
<evidence type="ECO:0000259" key="6">
    <source>
        <dbReference type="Pfam" id="PF04932"/>
    </source>
</evidence>
<dbReference type="InterPro" id="IPR007016">
    <property type="entry name" value="O-antigen_ligase-rel_domated"/>
</dbReference>
<dbReference type="PANTHER" id="PTHR37422:SF17">
    <property type="entry name" value="O-ANTIGEN LIGASE"/>
    <property type="match status" value="1"/>
</dbReference>
<proteinExistence type="predicted"/>
<name>A0AAE5P5C5_PRIMG</name>
<feature type="transmembrane region" description="Helical" evidence="5">
    <location>
        <begin position="12"/>
        <end position="29"/>
    </location>
</feature>
<evidence type="ECO:0000256" key="2">
    <source>
        <dbReference type="ARBA" id="ARBA00022692"/>
    </source>
</evidence>
<dbReference type="InterPro" id="IPR051533">
    <property type="entry name" value="WaaL-like"/>
</dbReference>
<dbReference type="AlphaFoldDB" id="A0AAE5P5C5"/>
<feature type="transmembrane region" description="Helical" evidence="5">
    <location>
        <begin position="93"/>
        <end position="115"/>
    </location>
</feature>
<feature type="transmembrane region" description="Helical" evidence="5">
    <location>
        <begin position="127"/>
        <end position="148"/>
    </location>
</feature>
<keyword evidence="4 5" id="KW-0472">Membrane</keyword>
<feature type="transmembrane region" description="Helical" evidence="5">
    <location>
        <begin position="185"/>
        <end position="201"/>
    </location>
</feature>
<dbReference type="EMBL" id="NTYW01000014">
    <property type="protein sequence ID" value="PES37223.1"/>
    <property type="molecule type" value="Genomic_DNA"/>
</dbReference>
<evidence type="ECO:0000256" key="5">
    <source>
        <dbReference type="SAM" id="Phobius"/>
    </source>
</evidence>
<feature type="domain" description="O-antigen ligase-related" evidence="6">
    <location>
        <begin position="191"/>
        <end position="317"/>
    </location>
</feature>